<dbReference type="EMBL" id="CM042033">
    <property type="protein sequence ID" value="KAI3774802.1"/>
    <property type="molecule type" value="Genomic_DNA"/>
</dbReference>
<sequence>MQIIISSFEVIAGCGAAKPTQHSLQTISSHFRCLKDAINRQIKVVSRSLGETDSNENGIAISMLRFVDQELRQQKHDQKFITMDQHIWRPQRGLPDSCVSILRAWQFEYFLHPLQIKECWKGVGPTVLKAMDGYGSEVSEHLCLKLKDIFQEVYETNRKSKFESAGIWYEHRLIDDMVTYALKSDGDYVWACKNYVGDVNFLHKVVLW</sequence>
<comment type="caution">
    <text evidence="1">The sequence shown here is derived from an EMBL/GenBank/DDBJ whole genome shotgun (WGS) entry which is preliminary data.</text>
</comment>
<reference evidence="1 2" key="2">
    <citation type="journal article" date="2022" name="Mol. Ecol. Resour.">
        <title>The genomes of chicory, endive, great burdock and yacon provide insights into Asteraceae paleo-polyploidization history and plant inulin production.</title>
        <authorList>
            <person name="Fan W."/>
            <person name="Wang S."/>
            <person name="Wang H."/>
            <person name="Wang A."/>
            <person name="Jiang F."/>
            <person name="Liu H."/>
            <person name="Zhao H."/>
            <person name="Xu D."/>
            <person name="Zhang Y."/>
        </authorList>
    </citation>
    <scope>NUCLEOTIDE SEQUENCE [LARGE SCALE GENOMIC DNA]</scope>
    <source>
        <strain evidence="2">cv. Yunnan</strain>
        <tissue evidence="1">Leaves</tissue>
    </source>
</reference>
<gene>
    <name evidence="1" type="ORF">L1987_49364</name>
</gene>
<evidence type="ECO:0000313" key="2">
    <source>
        <dbReference type="Proteomes" id="UP001056120"/>
    </source>
</evidence>
<reference evidence="2" key="1">
    <citation type="journal article" date="2022" name="Mol. Ecol. Resour.">
        <title>The genomes of chicory, endive, great burdock and yacon provide insights into Asteraceae palaeo-polyploidization history and plant inulin production.</title>
        <authorList>
            <person name="Fan W."/>
            <person name="Wang S."/>
            <person name="Wang H."/>
            <person name="Wang A."/>
            <person name="Jiang F."/>
            <person name="Liu H."/>
            <person name="Zhao H."/>
            <person name="Xu D."/>
            <person name="Zhang Y."/>
        </authorList>
    </citation>
    <scope>NUCLEOTIDE SEQUENCE [LARGE SCALE GENOMIC DNA]</scope>
    <source>
        <strain evidence="2">cv. Yunnan</strain>
    </source>
</reference>
<evidence type="ECO:0000313" key="1">
    <source>
        <dbReference type="EMBL" id="KAI3774802.1"/>
    </source>
</evidence>
<proteinExistence type="predicted"/>
<name>A0ACB9FUI8_9ASTR</name>
<organism evidence="1 2">
    <name type="scientific">Smallanthus sonchifolius</name>
    <dbReference type="NCBI Taxonomy" id="185202"/>
    <lineage>
        <taxon>Eukaryota</taxon>
        <taxon>Viridiplantae</taxon>
        <taxon>Streptophyta</taxon>
        <taxon>Embryophyta</taxon>
        <taxon>Tracheophyta</taxon>
        <taxon>Spermatophyta</taxon>
        <taxon>Magnoliopsida</taxon>
        <taxon>eudicotyledons</taxon>
        <taxon>Gunneridae</taxon>
        <taxon>Pentapetalae</taxon>
        <taxon>asterids</taxon>
        <taxon>campanulids</taxon>
        <taxon>Asterales</taxon>
        <taxon>Asteraceae</taxon>
        <taxon>Asteroideae</taxon>
        <taxon>Heliantheae alliance</taxon>
        <taxon>Millerieae</taxon>
        <taxon>Smallanthus</taxon>
    </lineage>
</organism>
<accession>A0ACB9FUI8</accession>
<protein>
    <submittedName>
        <fullName evidence="1">Uncharacterized protein</fullName>
    </submittedName>
</protein>
<dbReference type="Proteomes" id="UP001056120">
    <property type="component" value="Linkage Group LG16"/>
</dbReference>
<keyword evidence="2" id="KW-1185">Reference proteome</keyword>